<proteinExistence type="predicted"/>
<dbReference type="Proteomes" id="UP001501303">
    <property type="component" value="Unassembled WGS sequence"/>
</dbReference>
<evidence type="ECO:0000313" key="3">
    <source>
        <dbReference type="Proteomes" id="UP001501303"/>
    </source>
</evidence>
<evidence type="ECO:0000313" key="2">
    <source>
        <dbReference type="EMBL" id="GAA1914156.1"/>
    </source>
</evidence>
<protein>
    <submittedName>
        <fullName evidence="2">Uncharacterized protein</fullName>
    </submittedName>
</protein>
<evidence type="ECO:0000256" key="1">
    <source>
        <dbReference type="SAM" id="MobiDB-lite"/>
    </source>
</evidence>
<name>A0ABP5AHD0_9ACTN</name>
<sequence length="115" mass="12668">MMCSPVLRSLPGARLSSSEGLQSHAALPCRSNHCAEDAPEDSWLLHRCHPRDCHCAGGSWKAHPDWPFAEILARILETISLARAQGQDEDEPAPDPHNQGLSWGQHCHCLKFPQG</sequence>
<organism evidence="2 3">
    <name type="scientific">Streptomyces sodiiphilus</name>
    <dbReference type="NCBI Taxonomy" id="226217"/>
    <lineage>
        <taxon>Bacteria</taxon>
        <taxon>Bacillati</taxon>
        <taxon>Actinomycetota</taxon>
        <taxon>Actinomycetes</taxon>
        <taxon>Kitasatosporales</taxon>
        <taxon>Streptomycetaceae</taxon>
        <taxon>Streptomyces</taxon>
    </lineage>
</organism>
<gene>
    <name evidence="2" type="ORF">GCM10009716_24570</name>
</gene>
<keyword evidence="3" id="KW-1185">Reference proteome</keyword>
<accession>A0ABP5AHD0</accession>
<comment type="caution">
    <text evidence="2">The sequence shown here is derived from an EMBL/GenBank/DDBJ whole genome shotgun (WGS) entry which is preliminary data.</text>
</comment>
<feature type="region of interest" description="Disordered" evidence="1">
    <location>
        <begin position="83"/>
        <end position="104"/>
    </location>
</feature>
<dbReference type="EMBL" id="BAAAMJ010000026">
    <property type="protein sequence ID" value="GAA1914156.1"/>
    <property type="molecule type" value="Genomic_DNA"/>
</dbReference>
<reference evidence="3" key="1">
    <citation type="journal article" date="2019" name="Int. J. Syst. Evol. Microbiol.">
        <title>The Global Catalogue of Microorganisms (GCM) 10K type strain sequencing project: providing services to taxonomists for standard genome sequencing and annotation.</title>
        <authorList>
            <consortium name="The Broad Institute Genomics Platform"/>
            <consortium name="The Broad Institute Genome Sequencing Center for Infectious Disease"/>
            <person name="Wu L."/>
            <person name="Ma J."/>
        </authorList>
    </citation>
    <scope>NUCLEOTIDE SEQUENCE [LARGE SCALE GENOMIC DNA]</scope>
    <source>
        <strain evidence="3">JCM 13581</strain>
    </source>
</reference>